<accession>A0A437LYA5</accession>
<dbReference type="RefSeq" id="WP_127745677.1">
    <property type="nucleotide sequence ID" value="NZ_SACN01000003.1"/>
</dbReference>
<protein>
    <submittedName>
        <fullName evidence="1">Uncharacterized protein</fullName>
    </submittedName>
</protein>
<keyword evidence="2" id="KW-1185">Reference proteome</keyword>
<organism evidence="1 2">
    <name type="scientific">Sphingomonas crocodyli</name>
    <dbReference type="NCBI Taxonomy" id="1979270"/>
    <lineage>
        <taxon>Bacteria</taxon>
        <taxon>Pseudomonadati</taxon>
        <taxon>Pseudomonadota</taxon>
        <taxon>Alphaproteobacteria</taxon>
        <taxon>Sphingomonadales</taxon>
        <taxon>Sphingomonadaceae</taxon>
        <taxon>Sphingomonas</taxon>
    </lineage>
</organism>
<evidence type="ECO:0000313" key="1">
    <source>
        <dbReference type="EMBL" id="RVT90419.1"/>
    </source>
</evidence>
<evidence type="ECO:0000313" key="2">
    <source>
        <dbReference type="Proteomes" id="UP000282971"/>
    </source>
</evidence>
<dbReference type="EMBL" id="SACN01000003">
    <property type="protein sequence ID" value="RVT90419.1"/>
    <property type="molecule type" value="Genomic_DNA"/>
</dbReference>
<name>A0A437LYA5_9SPHN</name>
<sequence length="66" mass="7534">MLSLPTILERAFQLAGDGSCRHWQDVSQILKRERFALVDHHLSGPAIRSQINRICARAERKSDGNY</sequence>
<gene>
    <name evidence="1" type="ORF">EOD43_19365</name>
</gene>
<dbReference type="OrthoDB" id="7205828at2"/>
<dbReference type="Proteomes" id="UP000282971">
    <property type="component" value="Unassembled WGS sequence"/>
</dbReference>
<proteinExistence type="predicted"/>
<reference evidence="1 2" key="1">
    <citation type="submission" date="2019-01" db="EMBL/GenBank/DDBJ databases">
        <authorList>
            <person name="Chen W.-M."/>
        </authorList>
    </citation>
    <scope>NUCLEOTIDE SEQUENCE [LARGE SCALE GENOMIC DNA]</scope>
    <source>
        <strain evidence="1 2">CCP-7</strain>
    </source>
</reference>
<dbReference type="AlphaFoldDB" id="A0A437LYA5"/>
<comment type="caution">
    <text evidence="1">The sequence shown here is derived from an EMBL/GenBank/DDBJ whole genome shotgun (WGS) entry which is preliminary data.</text>
</comment>